<dbReference type="Proteomes" id="UP000264353">
    <property type="component" value="Chromosome A3"/>
</dbReference>
<gene>
    <name evidence="1" type="ORF">BRARA_C01671</name>
</gene>
<evidence type="ECO:0000313" key="2">
    <source>
        <dbReference type="Proteomes" id="UP000264353"/>
    </source>
</evidence>
<proteinExistence type="predicted"/>
<reference evidence="1 2" key="1">
    <citation type="submission" date="2018-06" db="EMBL/GenBank/DDBJ databases">
        <title>WGS assembly of Brassica rapa FPsc.</title>
        <authorList>
            <person name="Bowman J."/>
            <person name="Kohchi T."/>
            <person name="Yamato K."/>
            <person name="Jenkins J."/>
            <person name="Shu S."/>
            <person name="Ishizaki K."/>
            <person name="Yamaoka S."/>
            <person name="Nishihama R."/>
            <person name="Nakamura Y."/>
            <person name="Berger F."/>
            <person name="Adam C."/>
            <person name="Aki S."/>
            <person name="Althoff F."/>
            <person name="Araki T."/>
            <person name="Arteaga-Vazquez M."/>
            <person name="Balasubrmanian S."/>
            <person name="Bauer D."/>
            <person name="Boehm C."/>
            <person name="Briginshaw L."/>
            <person name="Caballero-Perez J."/>
            <person name="Catarino B."/>
            <person name="Chen F."/>
            <person name="Chiyoda S."/>
            <person name="Chovatia M."/>
            <person name="Davies K."/>
            <person name="Delmans M."/>
            <person name="Demura T."/>
            <person name="Dierschke T."/>
            <person name="Dolan L."/>
            <person name="Dorantes-Acosta A."/>
            <person name="Eklund D."/>
            <person name="Florent S."/>
            <person name="Flores-Sandoval E."/>
            <person name="Fujiyama A."/>
            <person name="Fukuzawa H."/>
            <person name="Galik B."/>
            <person name="Grimanelli D."/>
            <person name="Grimwood J."/>
            <person name="Grossniklaus U."/>
            <person name="Hamada T."/>
            <person name="Haseloff J."/>
            <person name="Hetherington A."/>
            <person name="Higo A."/>
            <person name="Hirakawa Y."/>
            <person name="Hundley H."/>
            <person name="Ikeda Y."/>
            <person name="Inoue K."/>
            <person name="Inoue S."/>
            <person name="Ishida S."/>
            <person name="Jia Q."/>
            <person name="Kakita M."/>
            <person name="Kanazawa T."/>
            <person name="Kawai Y."/>
            <person name="Kawashima T."/>
            <person name="Kennedy M."/>
            <person name="Kinose K."/>
            <person name="Kinoshita T."/>
            <person name="Kohara Y."/>
            <person name="Koide E."/>
            <person name="Komatsu K."/>
            <person name="Kopischke S."/>
            <person name="Kubo M."/>
            <person name="Kyozuka J."/>
            <person name="Lagercrantz U."/>
            <person name="Lin S."/>
            <person name="Lindquist E."/>
            <person name="Lipzen A."/>
            <person name="Lu C."/>
            <person name="Luna E."/>
            <person name="Martienssen R."/>
            <person name="Minamino N."/>
            <person name="Mizutani M."/>
            <person name="Mizutani M."/>
            <person name="Mochizuki N."/>
            <person name="Monte I."/>
            <person name="Mosher R."/>
            <person name="Nagasaki H."/>
            <person name="Nakagami H."/>
            <person name="Naramoto S."/>
            <person name="Nishitani K."/>
            <person name="Ohtani M."/>
            <person name="Okamoto T."/>
            <person name="Okumura M."/>
            <person name="Phillips J."/>
            <person name="Pollak B."/>
            <person name="Reinders A."/>
            <person name="Roevekamp M."/>
            <person name="Sano R."/>
            <person name="Sawa S."/>
            <person name="Schmid M."/>
            <person name="Shirakawa M."/>
            <person name="Solano R."/>
            <person name="Spunde A."/>
            <person name="Suetsugu N."/>
            <person name="Sugano S."/>
            <person name="Sugiyama A."/>
            <person name="Sun R."/>
            <person name="Suzuki Y."/>
            <person name="Takenaka M."/>
            <person name="Takezawa D."/>
            <person name="Tomogane H."/>
            <person name="Tsuzuki M."/>
            <person name="Ueda T."/>
            <person name="Umeda M."/>
            <person name="Ward J."/>
            <person name="Watanabe Y."/>
            <person name="Yazaki K."/>
            <person name="Yokoyama R."/>
            <person name="Yoshitake Y."/>
            <person name="Yotsui I."/>
            <person name="Zachgo S."/>
            <person name="Schmutz J."/>
        </authorList>
    </citation>
    <scope>NUCLEOTIDE SEQUENCE [LARGE SCALE GENOMIC DNA]</scope>
    <source>
        <strain evidence="2">cv. B-3</strain>
    </source>
</reference>
<sequence>MQATINSNRRLALSIQHSIFIKATVYKYLIKAGSIYSISGFAVTQSNLNLKLSVSPLSI</sequence>
<dbReference type="AlphaFoldDB" id="A0A397ZWQ3"/>
<name>A0A397ZWQ3_BRACM</name>
<protein>
    <submittedName>
        <fullName evidence="1">Uncharacterized protein</fullName>
    </submittedName>
</protein>
<evidence type="ECO:0000313" key="1">
    <source>
        <dbReference type="EMBL" id="RID69585.1"/>
    </source>
</evidence>
<organism evidence="1 2">
    <name type="scientific">Brassica campestris</name>
    <name type="common">Field mustard</name>
    <dbReference type="NCBI Taxonomy" id="3711"/>
    <lineage>
        <taxon>Eukaryota</taxon>
        <taxon>Viridiplantae</taxon>
        <taxon>Streptophyta</taxon>
        <taxon>Embryophyta</taxon>
        <taxon>Tracheophyta</taxon>
        <taxon>Spermatophyta</taxon>
        <taxon>Magnoliopsida</taxon>
        <taxon>eudicotyledons</taxon>
        <taxon>Gunneridae</taxon>
        <taxon>Pentapetalae</taxon>
        <taxon>rosids</taxon>
        <taxon>malvids</taxon>
        <taxon>Brassicales</taxon>
        <taxon>Brassicaceae</taxon>
        <taxon>Brassiceae</taxon>
        <taxon>Brassica</taxon>
    </lineage>
</organism>
<dbReference type="EMBL" id="CM010630">
    <property type="protein sequence ID" value="RID69585.1"/>
    <property type="molecule type" value="Genomic_DNA"/>
</dbReference>
<accession>A0A397ZWQ3</accession>